<evidence type="ECO:0000256" key="2">
    <source>
        <dbReference type="ARBA" id="ARBA00022723"/>
    </source>
</evidence>
<dbReference type="Pfam" id="PF13613">
    <property type="entry name" value="HTH_Tnp_4"/>
    <property type="match status" value="1"/>
</dbReference>
<dbReference type="OrthoDB" id="6496153at2759"/>
<evidence type="ECO:0000313" key="5">
    <source>
        <dbReference type="Proteomes" id="UP000504606"/>
    </source>
</evidence>
<dbReference type="GeneID" id="113213073"/>
<dbReference type="PANTHER" id="PTHR23080">
    <property type="entry name" value="THAP DOMAIN PROTEIN"/>
    <property type="match status" value="1"/>
</dbReference>
<keyword evidence="5" id="KW-1185">Reference proteome</keyword>
<feature type="domain" description="Transposase Helix-turn-helix" evidence="4">
    <location>
        <begin position="16"/>
        <end position="66"/>
    </location>
</feature>
<feature type="domain" description="DDE Tnp4" evidence="3">
    <location>
        <begin position="97"/>
        <end position="256"/>
    </location>
</feature>
<comment type="cofactor">
    <cofactor evidence="1">
        <name>a divalent metal cation</name>
        <dbReference type="ChEBI" id="CHEBI:60240"/>
    </cofactor>
</comment>
<dbReference type="Pfam" id="PF13359">
    <property type="entry name" value="DDE_Tnp_4"/>
    <property type="match status" value="1"/>
</dbReference>
<evidence type="ECO:0000256" key="1">
    <source>
        <dbReference type="ARBA" id="ARBA00001968"/>
    </source>
</evidence>
<organism evidence="5 6">
    <name type="scientific">Frankliniella occidentalis</name>
    <name type="common">Western flower thrips</name>
    <name type="synonym">Euthrips occidentalis</name>
    <dbReference type="NCBI Taxonomy" id="133901"/>
    <lineage>
        <taxon>Eukaryota</taxon>
        <taxon>Metazoa</taxon>
        <taxon>Ecdysozoa</taxon>
        <taxon>Arthropoda</taxon>
        <taxon>Hexapoda</taxon>
        <taxon>Insecta</taxon>
        <taxon>Pterygota</taxon>
        <taxon>Neoptera</taxon>
        <taxon>Paraneoptera</taxon>
        <taxon>Thysanoptera</taxon>
        <taxon>Terebrantia</taxon>
        <taxon>Thripoidea</taxon>
        <taxon>Thripidae</taxon>
        <taxon>Frankliniella</taxon>
    </lineage>
</organism>
<dbReference type="KEGG" id="foc:113213073"/>
<sequence>MKYTQRTPKKFLNEAKITSEDKLFMFLLRLRRGYPVVDLAHIFGISKPYCVRVLYVMLRYLHITLKELSKHLFISAKALEFKKPKPFKPFKNLKIIIDGFELNLEFPSNFQQQGNTYSEYKAHNTVRFIIGISPHGTIVFVTPGYEGNMSERKALEESGFFDMLKPGDVVMCDRGFEINNELLRRGVEVLKPPSLGGRKKFTPEEEILTRAIASARIYVEHAVRLVKVNRLLRFTVPVSMIPTISDYAYVAGFLANFGTKTFQSKKKKNGEWK</sequence>
<name>A0A6J1T2L4_FRAOC</name>
<protein>
    <submittedName>
        <fullName evidence="6">Uncharacterized protein LOC113213073</fullName>
    </submittedName>
</protein>
<dbReference type="RefSeq" id="XP_026287799.1">
    <property type="nucleotide sequence ID" value="XM_026432014.1"/>
</dbReference>
<evidence type="ECO:0000259" key="4">
    <source>
        <dbReference type="Pfam" id="PF13613"/>
    </source>
</evidence>
<dbReference type="GO" id="GO:0046872">
    <property type="term" value="F:metal ion binding"/>
    <property type="evidence" value="ECO:0007669"/>
    <property type="project" value="UniProtKB-KW"/>
</dbReference>
<proteinExistence type="predicted"/>
<dbReference type="InterPro" id="IPR027806">
    <property type="entry name" value="HARBI1_dom"/>
</dbReference>
<evidence type="ECO:0000313" key="6">
    <source>
        <dbReference type="RefSeq" id="XP_026287799.1"/>
    </source>
</evidence>
<dbReference type="InterPro" id="IPR027805">
    <property type="entry name" value="Transposase_HTH_dom"/>
</dbReference>
<gene>
    <name evidence="6" type="primary">LOC113213073</name>
</gene>
<keyword evidence="2" id="KW-0479">Metal-binding</keyword>
<evidence type="ECO:0000259" key="3">
    <source>
        <dbReference type="Pfam" id="PF13359"/>
    </source>
</evidence>
<dbReference type="AlphaFoldDB" id="A0A6J1T2L4"/>
<reference evidence="6" key="1">
    <citation type="submission" date="2025-08" db="UniProtKB">
        <authorList>
            <consortium name="RefSeq"/>
        </authorList>
    </citation>
    <scope>IDENTIFICATION</scope>
    <source>
        <tissue evidence="6">Whole organism</tissue>
    </source>
</reference>
<accession>A0A6J1T2L4</accession>
<dbReference type="Proteomes" id="UP000504606">
    <property type="component" value="Unplaced"/>
</dbReference>